<evidence type="ECO:0000313" key="1">
    <source>
        <dbReference type="EMBL" id="CAH2226390.1"/>
    </source>
</evidence>
<reference evidence="1" key="1">
    <citation type="submission" date="2022-03" db="EMBL/GenBank/DDBJ databases">
        <authorList>
            <person name="Lindestad O."/>
        </authorList>
    </citation>
    <scope>NUCLEOTIDE SEQUENCE</scope>
</reference>
<protein>
    <submittedName>
        <fullName evidence="1">Jg23992 protein</fullName>
    </submittedName>
</protein>
<dbReference type="AlphaFoldDB" id="A0A8S4QX87"/>
<gene>
    <name evidence="1" type="primary">jg23992</name>
    <name evidence="1" type="ORF">PAEG_LOCUS7096</name>
</gene>
<proteinExistence type="predicted"/>
<keyword evidence="2" id="KW-1185">Reference proteome</keyword>
<dbReference type="Proteomes" id="UP000838756">
    <property type="component" value="Unassembled WGS sequence"/>
</dbReference>
<accession>A0A8S4QX87</accession>
<sequence length="94" mass="10576">MASLSSLLPAPVQQVWDRDDEQKSKLVGSAVVISQTTVPPYGQRKGWIPRVEDDFAATVHWERHKVNMADLHKCHKSSNNPKGWKCICQSGLNH</sequence>
<dbReference type="OrthoDB" id="666364at2759"/>
<organism evidence="1 2">
    <name type="scientific">Pararge aegeria aegeria</name>
    <dbReference type="NCBI Taxonomy" id="348720"/>
    <lineage>
        <taxon>Eukaryota</taxon>
        <taxon>Metazoa</taxon>
        <taxon>Ecdysozoa</taxon>
        <taxon>Arthropoda</taxon>
        <taxon>Hexapoda</taxon>
        <taxon>Insecta</taxon>
        <taxon>Pterygota</taxon>
        <taxon>Neoptera</taxon>
        <taxon>Endopterygota</taxon>
        <taxon>Lepidoptera</taxon>
        <taxon>Glossata</taxon>
        <taxon>Ditrysia</taxon>
        <taxon>Papilionoidea</taxon>
        <taxon>Nymphalidae</taxon>
        <taxon>Satyrinae</taxon>
        <taxon>Satyrini</taxon>
        <taxon>Parargina</taxon>
        <taxon>Pararge</taxon>
    </lineage>
</organism>
<name>A0A8S4QX87_9NEOP</name>
<evidence type="ECO:0000313" key="2">
    <source>
        <dbReference type="Proteomes" id="UP000838756"/>
    </source>
</evidence>
<comment type="caution">
    <text evidence="1">The sequence shown here is derived from an EMBL/GenBank/DDBJ whole genome shotgun (WGS) entry which is preliminary data.</text>
</comment>
<dbReference type="EMBL" id="CAKXAJ010021219">
    <property type="protein sequence ID" value="CAH2226390.1"/>
    <property type="molecule type" value="Genomic_DNA"/>
</dbReference>